<dbReference type="RefSeq" id="WP_310290251.1">
    <property type="nucleotide sequence ID" value="NZ_BAAAWO010000001.1"/>
</dbReference>
<gene>
    <name evidence="1" type="ORF">J2S64_002139</name>
</gene>
<keyword evidence="2" id="KW-1185">Reference proteome</keyword>
<proteinExistence type="predicted"/>
<dbReference type="EMBL" id="JAVDYI010000001">
    <property type="protein sequence ID" value="MDR7358448.1"/>
    <property type="molecule type" value="Genomic_DNA"/>
</dbReference>
<dbReference type="Proteomes" id="UP001183817">
    <property type="component" value="Unassembled WGS sequence"/>
</dbReference>
<evidence type="ECO:0000313" key="1">
    <source>
        <dbReference type="EMBL" id="MDR7358448.1"/>
    </source>
</evidence>
<name>A0ABU2BII6_9MICC</name>
<dbReference type="SUPFAM" id="SSF50998">
    <property type="entry name" value="Quinoprotein alcohol dehydrogenase-like"/>
    <property type="match status" value="1"/>
</dbReference>
<evidence type="ECO:0008006" key="3">
    <source>
        <dbReference type="Google" id="ProtNLM"/>
    </source>
</evidence>
<evidence type="ECO:0000313" key="2">
    <source>
        <dbReference type="Proteomes" id="UP001183817"/>
    </source>
</evidence>
<protein>
    <recommendedName>
        <fullName evidence="3">PQQ-binding-like beta-propeller repeat protein</fullName>
    </recommendedName>
</protein>
<comment type="caution">
    <text evidence="1">The sequence shown here is derived from an EMBL/GenBank/DDBJ whole genome shotgun (WGS) entry which is preliminary data.</text>
</comment>
<dbReference type="InterPro" id="IPR011047">
    <property type="entry name" value="Quinoprotein_ADH-like_sf"/>
</dbReference>
<dbReference type="InterPro" id="IPR015943">
    <property type="entry name" value="WD40/YVTN_repeat-like_dom_sf"/>
</dbReference>
<accession>A0ABU2BII6</accession>
<sequence>MKVLDRPRVVNGVAVVLAEGAKGLQLVGLKETTGKKLWGVTVVPGWVPSGVNMTVELSKTAKGKDVALFLEKSKPRDGWSGGVWTKPVAVDIASGKVVYKGPAQLMRSRPSSCPDSKDMCYLSINPYINDEQRMRVDLDRGTQRTLTPQHKVGDSIFPISGGELYGHYTGNTSNLLRLKGNKKVWGVSLAKAMGPGYTPGQGWNVDYSEKLGVYSGWIGREHKETQDSKGNVVARDTDFRQEMMFGIDAENGKTLWKAKGAATYCLPPMGRKQTVLEEGKAYPVRCIFDSGRFKEAKGTKGRFEDVKVHLEGFDPKTGKVIWKTKSYPRAADLDVAHAPDDGGASLFLAAEETPTLLDTRTGKTINVAAGERFLCTKDAKYTKPEDGNGGTLLYPCAAGGKEARGVSVGALQAQDSGESHVVLGFAGAVAAFPVDP</sequence>
<reference evidence="1 2" key="1">
    <citation type="submission" date="2023-07" db="EMBL/GenBank/DDBJ databases">
        <title>Sequencing the genomes of 1000 actinobacteria strains.</title>
        <authorList>
            <person name="Klenk H.-P."/>
        </authorList>
    </citation>
    <scope>NUCLEOTIDE SEQUENCE [LARGE SCALE GENOMIC DNA]</scope>
    <source>
        <strain evidence="1 2">DSM 20167</strain>
    </source>
</reference>
<dbReference type="Gene3D" id="2.130.10.10">
    <property type="entry name" value="YVTN repeat-like/Quinoprotein amine dehydrogenase"/>
    <property type="match status" value="1"/>
</dbReference>
<organism evidence="1 2">
    <name type="scientific">Paeniglutamicibacter sulfureus</name>
    <dbReference type="NCBI Taxonomy" id="43666"/>
    <lineage>
        <taxon>Bacteria</taxon>
        <taxon>Bacillati</taxon>
        <taxon>Actinomycetota</taxon>
        <taxon>Actinomycetes</taxon>
        <taxon>Micrococcales</taxon>
        <taxon>Micrococcaceae</taxon>
        <taxon>Paeniglutamicibacter</taxon>
    </lineage>
</organism>